<keyword evidence="4" id="KW-1185">Reference proteome</keyword>
<sequence>MNTVSIPPPLWVTSPALINTTGEILLVHHLTPLRRTDLNYQLTNFLQLPRIGWGSLVVAGAGAYFFAKREIDADRRQKHAERQRKQYEQNMLQYGGNIGDDGKPYQSPAAEANTDPAPTRHEPANAEQAVREKSKYEATQVYRSRKGDRFS</sequence>
<keyword evidence="2" id="KW-1133">Transmembrane helix</keyword>
<evidence type="ECO:0000256" key="1">
    <source>
        <dbReference type="SAM" id="MobiDB-lite"/>
    </source>
</evidence>
<feature type="compositionally biased region" description="Basic and acidic residues" evidence="1">
    <location>
        <begin position="118"/>
        <end position="136"/>
    </location>
</feature>
<dbReference type="PANTHER" id="PTHR41800">
    <property type="entry name" value="EXPRESSED PROTEIN"/>
    <property type="match status" value="1"/>
</dbReference>
<feature type="region of interest" description="Disordered" evidence="1">
    <location>
        <begin position="74"/>
        <end position="151"/>
    </location>
</feature>
<dbReference type="OrthoDB" id="2559326at2759"/>
<dbReference type="PANTHER" id="PTHR41800:SF1">
    <property type="entry name" value="EXPRESSED PROTEIN"/>
    <property type="match status" value="1"/>
</dbReference>
<feature type="transmembrane region" description="Helical" evidence="2">
    <location>
        <begin position="51"/>
        <end position="67"/>
    </location>
</feature>
<evidence type="ECO:0000313" key="3">
    <source>
        <dbReference type="EMBL" id="TGZ82456.1"/>
    </source>
</evidence>
<dbReference type="InterPro" id="IPR031833">
    <property type="entry name" value="DUF4748"/>
</dbReference>
<proteinExistence type="predicted"/>
<evidence type="ECO:0000313" key="4">
    <source>
        <dbReference type="Proteomes" id="UP000298138"/>
    </source>
</evidence>
<reference evidence="3 4" key="1">
    <citation type="submission" date="2019-04" db="EMBL/GenBank/DDBJ databases">
        <title>Comparative genomics and transcriptomics to analyze fruiting body development in filamentous ascomycetes.</title>
        <authorList>
            <consortium name="DOE Joint Genome Institute"/>
            <person name="Lutkenhaus R."/>
            <person name="Traeger S."/>
            <person name="Breuer J."/>
            <person name="Kuo A."/>
            <person name="Lipzen A."/>
            <person name="Pangilinan J."/>
            <person name="Dilworth D."/>
            <person name="Sandor L."/>
            <person name="Poggeler S."/>
            <person name="Barry K."/>
            <person name="Grigoriev I.V."/>
            <person name="Nowrousian M."/>
        </authorList>
    </citation>
    <scope>NUCLEOTIDE SEQUENCE [LARGE SCALE GENOMIC DNA]</scope>
    <source>
        <strain evidence="3 4">CBS 389.68</strain>
    </source>
</reference>
<organism evidence="3 4">
    <name type="scientific">Ascodesmis nigricans</name>
    <dbReference type="NCBI Taxonomy" id="341454"/>
    <lineage>
        <taxon>Eukaryota</taxon>
        <taxon>Fungi</taxon>
        <taxon>Dikarya</taxon>
        <taxon>Ascomycota</taxon>
        <taxon>Pezizomycotina</taxon>
        <taxon>Pezizomycetes</taxon>
        <taxon>Pezizales</taxon>
        <taxon>Ascodesmidaceae</taxon>
        <taxon>Ascodesmis</taxon>
    </lineage>
</organism>
<dbReference type="AlphaFoldDB" id="A0A4S2N0J2"/>
<keyword evidence="2" id="KW-0472">Membrane</keyword>
<dbReference type="Proteomes" id="UP000298138">
    <property type="component" value="Unassembled WGS sequence"/>
</dbReference>
<gene>
    <name evidence="3" type="ORF">EX30DRAFT_305139</name>
</gene>
<accession>A0A4S2N0J2</accession>
<dbReference type="EMBL" id="ML220115">
    <property type="protein sequence ID" value="TGZ82456.1"/>
    <property type="molecule type" value="Genomic_DNA"/>
</dbReference>
<protein>
    <submittedName>
        <fullName evidence="3">Uncharacterized protein</fullName>
    </submittedName>
</protein>
<name>A0A4S2N0J2_9PEZI</name>
<keyword evidence="2" id="KW-0812">Transmembrane</keyword>
<dbReference type="Pfam" id="PF15932">
    <property type="entry name" value="DUF4748"/>
    <property type="match status" value="1"/>
</dbReference>
<dbReference type="InParanoid" id="A0A4S2N0J2"/>
<evidence type="ECO:0000256" key="2">
    <source>
        <dbReference type="SAM" id="Phobius"/>
    </source>
</evidence>